<dbReference type="InterPro" id="IPR045235">
    <property type="entry name" value="PuuE_HpPgdA-like"/>
</dbReference>
<evidence type="ECO:0000313" key="2">
    <source>
        <dbReference type="EMBL" id="SVB01290.1"/>
    </source>
</evidence>
<name>A0A382AI98_9ZZZZ</name>
<dbReference type="GO" id="GO:0016810">
    <property type="term" value="F:hydrolase activity, acting on carbon-nitrogen (but not peptide) bonds"/>
    <property type="evidence" value="ECO:0007669"/>
    <property type="project" value="InterPro"/>
</dbReference>
<dbReference type="Pfam" id="PF01522">
    <property type="entry name" value="Polysacc_deac_1"/>
    <property type="match status" value="1"/>
</dbReference>
<dbReference type="PROSITE" id="PS51677">
    <property type="entry name" value="NODB"/>
    <property type="match status" value="1"/>
</dbReference>
<proteinExistence type="predicted"/>
<accession>A0A382AI98</accession>
<evidence type="ECO:0000259" key="1">
    <source>
        <dbReference type="PROSITE" id="PS51677"/>
    </source>
</evidence>
<dbReference type="SUPFAM" id="SSF88713">
    <property type="entry name" value="Glycoside hydrolase/deacetylase"/>
    <property type="match status" value="1"/>
</dbReference>
<organism evidence="2">
    <name type="scientific">marine metagenome</name>
    <dbReference type="NCBI Taxonomy" id="408172"/>
    <lineage>
        <taxon>unclassified sequences</taxon>
        <taxon>metagenomes</taxon>
        <taxon>ecological metagenomes</taxon>
    </lineage>
</organism>
<feature type="domain" description="NodB homology" evidence="1">
    <location>
        <begin position="14"/>
        <end position="250"/>
    </location>
</feature>
<dbReference type="Gene3D" id="3.20.20.370">
    <property type="entry name" value="Glycoside hydrolase/deacetylase"/>
    <property type="match status" value="1"/>
</dbReference>
<sequence>MDVEDWFHCENLKPYLPPSIPSHSSLYVLDMIIDLLSKQEAKGTFFFLGETAKKYPSWVKIISEKGHEIASHGWSHELFHNLGKEQTLIELKKSKDLLEDQTGNEILGFRSACFSQNEWIEEILIELGFKYTSMGIEASFHDRYVSNSYLDNPLPDLEMPIVKIAGLKIPATGGGWFRLFPHLLQKILINLTDQKDIIFYCHPWDFDPLKPTMKNMPFLSKLRHSINAKSSMDKLTKFNFSSKTLSQLVL</sequence>
<dbReference type="PANTHER" id="PTHR47561">
    <property type="entry name" value="POLYSACCHARIDE DEACETYLASE FAMILY PROTEIN (AFU_ORTHOLOGUE AFUA_6G05030)"/>
    <property type="match status" value="1"/>
</dbReference>
<dbReference type="PANTHER" id="PTHR47561:SF1">
    <property type="entry name" value="POLYSACCHARIDE DEACETYLASE FAMILY PROTEIN (AFU_ORTHOLOGUE AFUA_6G05030)"/>
    <property type="match status" value="1"/>
</dbReference>
<dbReference type="EMBL" id="UINC01025538">
    <property type="protein sequence ID" value="SVB01290.1"/>
    <property type="molecule type" value="Genomic_DNA"/>
</dbReference>
<gene>
    <name evidence="2" type="ORF">METZ01_LOCUS154144</name>
</gene>
<dbReference type="Pfam" id="PF11959">
    <property type="entry name" value="DUF3473"/>
    <property type="match status" value="1"/>
</dbReference>
<reference evidence="2" key="1">
    <citation type="submission" date="2018-05" db="EMBL/GenBank/DDBJ databases">
        <authorList>
            <person name="Lanie J.A."/>
            <person name="Ng W.-L."/>
            <person name="Kazmierczak K.M."/>
            <person name="Andrzejewski T.M."/>
            <person name="Davidsen T.M."/>
            <person name="Wayne K.J."/>
            <person name="Tettelin H."/>
            <person name="Glass J.I."/>
            <person name="Rusch D."/>
            <person name="Podicherti R."/>
            <person name="Tsui H.-C.T."/>
            <person name="Winkler M.E."/>
        </authorList>
    </citation>
    <scope>NUCLEOTIDE SEQUENCE</scope>
</reference>
<dbReference type="AlphaFoldDB" id="A0A382AI98"/>
<dbReference type="GO" id="GO:0005975">
    <property type="term" value="P:carbohydrate metabolic process"/>
    <property type="evidence" value="ECO:0007669"/>
    <property type="project" value="InterPro"/>
</dbReference>
<dbReference type="InterPro" id="IPR011330">
    <property type="entry name" value="Glyco_hydro/deAcase_b/a-brl"/>
</dbReference>
<dbReference type="InterPro" id="IPR022560">
    <property type="entry name" value="DUF3473"/>
</dbReference>
<protein>
    <recommendedName>
        <fullName evidence="1">NodB homology domain-containing protein</fullName>
    </recommendedName>
</protein>
<dbReference type="CDD" id="cd10941">
    <property type="entry name" value="CE4_PuuE_HpPgdA_like_2"/>
    <property type="match status" value="1"/>
</dbReference>
<dbReference type="InterPro" id="IPR002509">
    <property type="entry name" value="NODB_dom"/>
</dbReference>